<keyword evidence="3" id="KW-1185">Reference proteome</keyword>
<feature type="region of interest" description="Disordered" evidence="1">
    <location>
        <begin position="1"/>
        <end position="25"/>
    </location>
</feature>
<organism evidence="2 3">
    <name type="scientific">Eumeta variegata</name>
    <name type="common">Bagworm moth</name>
    <name type="synonym">Eumeta japonica</name>
    <dbReference type="NCBI Taxonomy" id="151549"/>
    <lineage>
        <taxon>Eukaryota</taxon>
        <taxon>Metazoa</taxon>
        <taxon>Ecdysozoa</taxon>
        <taxon>Arthropoda</taxon>
        <taxon>Hexapoda</taxon>
        <taxon>Insecta</taxon>
        <taxon>Pterygota</taxon>
        <taxon>Neoptera</taxon>
        <taxon>Endopterygota</taxon>
        <taxon>Lepidoptera</taxon>
        <taxon>Glossata</taxon>
        <taxon>Ditrysia</taxon>
        <taxon>Tineoidea</taxon>
        <taxon>Psychidae</taxon>
        <taxon>Oiketicinae</taxon>
        <taxon>Eumeta</taxon>
    </lineage>
</organism>
<gene>
    <name evidence="2" type="ORF">EVAR_27842_1</name>
</gene>
<accession>A0A4C1VLL8</accession>
<evidence type="ECO:0000313" key="2">
    <source>
        <dbReference type="EMBL" id="GBP38655.1"/>
    </source>
</evidence>
<protein>
    <submittedName>
        <fullName evidence="2">Uncharacterized protein</fullName>
    </submittedName>
</protein>
<dbReference type="Proteomes" id="UP000299102">
    <property type="component" value="Unassembled WGS sequence"/>
</dbReference>
<sequence length="269" mass="29817">MSFNGEAVAASRHPARPRNEPHPSRITIGRIGARRSSAHPKPACKRYTYDTCEYDISTHRTRTPIDRNFKLEVNLELKRNAHQEHECNSKGNVPASGNLRNDRKWEGRSAHIGSINNNYARPLPEEARRGRVSLPPGTLAACSFSFPGQVIFRYRTLREAHKSARGAAHCRPSEAWGLLTNVVTDRVTKLNVFSEVSQFPHCQSSASARAAPPAPAHVPRRNLIANDIDPLKSSVDSIEIRGFQLYVEHGSARVPRSLGGASARELPLI</sequence>
<name>A0A4C1VLL8_EUMVA</name>
<comment type="caution">
    <text evidence="2">The sequence shown here is derived from an EMBL/GenBank/DDBJ whole genome shotgun (WGS) entry which is preliminary data.</text>
</comment>
<dbReference type="EMBL" id="BGZK01000352">
    <property type="protein sequence ID" value="GBP38655.1"/>
    <property type="molecule type" value="Genomic_DNA"/>
</dbReference>
<feature type="region of interest" description="Disordered" evidence="1">
    <location>
        <begin position="82"/>
        <end position="101"/>
    </location>
</feature>
<evidence type="ECO:0000313" key="3">
    <source>
        <dbReference type="Proteomes" id="UP000299102"/>
    </source>
</evidence>
<evidence type="ECO:0000256" key="1">
    <source>
        <dbReference type="SAM" id="MobiDB-lite"/>
    </source>
</evidence>
<dbReference type="AlphaFoldDB" id="A0A4C1VLL8"/>
<proteinExistence type="predicted"/>
<reference evidence="2 3" key="1">
    <citation type="journal article" date="2019" name="Commun. Biol.">
        <title>The bagworm genome reveals a unique fibroin gene that provides high tensile strength.</title>
        <authorList>
            <person name="Kono N."/>
            <person name="Nakamura H."/>
            <person name="Ohtoshi R."/>
            <person name="Tomita M."/>
            <person name="Numata K."/>
            <person name="Arakawa K."/>
        </authorList>
    </citation>
    <scope>NUCLEOTIDE SEQUENCE [LARGE SCALE GENOMIC DNA]</scope>
</reference>